<name>A0A380BYU4_9GAMM</name>
<dbReference type="EMBL" id="UGYV01000004">
    <property type="protein sequence ID" value="SUJ08605.1"/>
    <property type="molecule type" value="Genomic_DNA"/>
</dbReference>
<sequence length="77" mass="8984">MNTNPMIASVKQVYSNDMYDIYISTNTKKQVQANNTKQAFIYFKGEFYNMRPNATFVPCSRTQTDFLLSIMTRFGTF</sequence>
<organism evidence="1 2">
    <name type="scientific">Shewanella morhuae</name>
    <dbReference type="NCBI Taxonomy" id="365591"/>
    <lineage>
        <taxon>Bacteria</taxon>
        <taxon>Pseudomonadati</taxon>
        <taxon>Pseudomonadota</taxon>
        <taxon>Gammaproteobacteria</taxon>
        <taxon>Alteromonadales</taxon>
        <taxon>Shewanellaceae</taxon>
        <taxon>Shewanella</taxon>
    </lineage>
</organism>
<gene>
    <name evidence="1" type="ORF">NCTC10736_03942</name>
</gene>
<dbReference type="Proteomes" id="UP000255061">
    <property type="component" value="Unassembled WGS sequence"/>
</dbReference>
<dbReference type="RefSeq" id="WP_115407264.1">
    <property type="nucleotide sequence ID" value="NZ_UGYV01000004.1"/>
</dbReference>
<reference evidence="1 2" key="1">
    <citation type="submission" date="2018-06" db="EMBL/GenBank/DDBJ databases">
        <authorList>
            <consortium name="Pathogen Informatics"/>
            <person name="Doyle S."/>
        </authorList>
    </citation>
    <scope>NUCLEOTIDE SEQUENCE [LARGE SCALE GENOMIC DNA]</scope>
    <source>
        <strain evidence="1 2">NCTC10736</strain>
    </source>
</reference>
<evidence type="ECO:0000313" key="1">
    <source>
        <dbReference type="EMBL" id="SUJ08605.1"/>
    </source>
</evidence>
<protein>
    <submittedName>
        <fullName evidence="1">Uncharacterized protein</fullName>
    </submittedName>
</protein>
<accession>A0A380BYU4</accession>
<proteinExistence type="predicted"/>
<dbReference type="AlphaFoldDB" id="A0A380BYU4"/>
<evidence type="ECO:0000313" key="2">
    <source>
        <dbReference type="Proteomes" id="UP000255061"/>
    </source>
</evidence>